<protein>
    <submittedName>
        <fullName evidence="2">Transposase</fullName>
    </submittedName>
</protein>
<dbReference type="Proteomes" id="UP000221980">
    <property type="component" value="Unassembled WGS sequence"/>
</dbReference>
<comment type="caution">
    <text evidence="2">The sequence shown here is derived from an EMBL/GenBank/DDBJ whole genome shotgun (WGS) entry which is preliminary data.</text>
</comment>
<dbReference type="GO" id="GO:0003677">
    <property type="term" value="F:DNA binding"/>
    <property type="evidence" value="ECO:0007669"/>
    <property type="project" value="InterPro"/>
</dbReference>
<gene>
    <name evidence="2" type="ORF">Xmir_03195</name>
</gene>
<dbReference type="OrthoDB" id="5676324at2"/>
<dbReference type="AlphaFoldDB" id="A0A2D0JMD5"/>
<dbReference type="EMBL" id="NITZ01000018">
    <property type="protein sequence ID" value="PHM47453.1"/>
    <property type="molecule type" value="Genomic_DNA"/>
</dbReference>
<dbReference type="PROSITE" id="PS51702">
    <property type="entry name" value="HTH_MU"/>
    <property type="match status" value="1"/>
</dbReference>
<evidence type="ECO:0000313" key="3">
    <source>
        <dbReference type="Proteomes" id="UP000221980"/>
    </source>
</evidence>
<organism evidence="2 3">
    <name type="scientific">Xenorhabdus miraniensis</name>
    <dbReference type="NCBI Taxonomy" id="351674"/>
    <lineage>
        <taxon>Bacteria</taxon>
        <taxon>Pseudomonadati</taxon>
        <taxon>Pseudomonadota</taxon>
        <taxon>Gammaproteobacteria</taxon>
        <taxon>Enterobacterales</taxon>
        <taxon>Morganellaceae</taxon>
        <taxon>Xenorhabdus</taxon>
    </lineage>
</organism>
<dbReference type="RefSeq" id="WP_099115171.1">
    <property type="nucleotide sequence ID" value="NZ_CAWNQI010000049.1"/>
</dbReference>
<dbReference type="Gene3D" id="1.10.10.10">
    <property type="entry name" value="Winged helix-like DNA-binding domain superfamily/Winged helix DNA-binding domain"/>
    <property type="match status" value="1"/>
</dbReference>
<keyword evidence="3" id="KW-1185">Reference proteome</keyword>
<name>A0A2D0JMD5_9GAMM</name>
<dbReference type="InterPro" id="IPR003314">
    <property type="entry name" value="Mu-type_HTH"/>
</dbReference>
<evidence type="ECO:0000259" key="1">
    <source>
        <dbReference type="PROSITE" id="PS51702"/>
    </source>
</evidence>
<reference evidence="2 3" key="1">
    <citation type="journal article" date="2017" name="Nat. Microbiol.">
        <title>Natural product diversity associated with the nematode symbionts Photorhabdus and Xenorhabdus.</title>
        <authorList>
            <person name="Tobias N.J."/>
            <person name="Wolff H."/>
            <person name="Djahanschiri B."/>
            <person name="Grundmann F."/>
            <person name="Kronenwerth M."/>
            <person name="Shi Y.M."/>
            <person name="Simonyi S."/>
            <person name="Grun P."/>
            <person name="Shapiro-Ilan D."/>
            <person name="Pidot S.J."/>
            <person name="Stinear T.P."/>
            <person name="Ebersberger I."/>
            <person name="Bode H.B."/>
        </authorList>
    </citation>
    <scope>NUCLEOTIDE SEQUENCE [LARGE SCALE GENOMIC DNA]</scope>
    <source>
        <strain evidence="2 3">DSM 17902</strain>
    </source>
</reference>
<proteinExistence type="predicted"/>
<evidence type="ECO:0000313" key="2">
    <source>
        <dbReference type="EMBL" id="PHM47453.1"/>
    </source>
</evidence>
<dbReference type="InterPro" id="IPR036388">
    <property type="entry name" value="WH-like_DNA-bd_sf"/>
</dbReference>
<feature type="domain" description="HTH Mu-type" evidence="1">
    <location>
        <begin position="1"/>
        <end position="46"/>
    </location>
</feature>
<accession>A0A2D0JMD5</accession>
<sequence length="100" mass="11262">MALNRLTGAHPEFVRQRQGSKAMEYHIDCLPDAAPDAVRRQYFAAVLAQSVKQDAINIPVEASSFFMLRGFDGLFGDDYQIINEAFFLPKIDGYCLRSCI</sequence>